<evidence type="ECO:0000313" key="8">
    <source>
        <dbReference type="Proteomes" id="UP001642464"/>
    </source>
</evidence>
<reference evidence="7 8" key="1">
    <citation type="submission" date="2024-02" db="EMBL/GenBank/DDBJ databases">
        <authorList>
            <person name="Chen Y."/>
            <person name="Shah S."/>
            <person name="Dougan E. K."/>
            <person name="Thang M."/>
            <person name="Chan C."/>
        </authorList>
    </citation>
    <scope>NUCLEOTIDE SEQUENCE [LARGE SCALE GENOMIC DNA]</scope>
</reference>
<name>A0ABP0QDD0_9DINO</name>
<keyword evidence="3 5" id="KW-1133">Transmembrane helix</keyword>
<feature type="transmembrane region" description="Helical" evidence="5">
    <location>
        <begin position="160"/>
        <end position="179"/>
    </location>
</feature>
<feature type="transmembrane region" description="Helical" evidence="5">
    <location>
        <begin position="191"/>
        <end position="210"/>
    </location>
</feature>
<evidence type="ECO:0000256" key="3">
    <source>
        <dbReference type="ARBA" id="ARBA00022989"/>
    </source>
</evidence>
<feature type="transmembrane region" description="Helical" evidence="5">
    <location>
        <begin position="348"/>
        <end position="368"/>
    </location>
</feature>
<feature type="domain" description="Amino acid transporter transmembrane" evidence="6">
    <location>
        <begin position="1"/>
        <end position="371"/>
    </location>
</feature>
<evidence type="ECO:0000256" key="1">
    <source>
        <dbReference type="ARBA" id="ARBA00004141"/>
    </source>
</evidence>
<dbReference type="EMBL" id="CAXAMM010039369">
    <property type="protein sequence ID" value="CAK9085969.1"/>
    <property type="molecule type" value="Genomic_DNA"/>
</dbReference>
<feature type="transmembrane region" description="Helical" evidence="5">
    <location>
        <begin position="293"/>
        <end position="309"/>
    </location>
</feature>
<organism evidence="7 8">
    <name type="scientific">Durusdinium trenchii</name>
    <dbReference type="NCBI Taxonomy" id="1381693"/>
    <lineage>
        <taxon>Eukaryota</taxon>
        <taxon>Sar</taxon>
        <taxon>Alveolata</taxon>
        <taxon>Dinophyceae</taxon>
        <taxon>Suessiales</taxon>
        <taxon>Symbiodiniaceae</taxon>
        <taxon>Durusdinium</taxon>
    </lineage>
</organism>
<feature type="transmembrane region" description="Helical" evidence="5">
    <location>
        <begin position="92"/>
        <end position="111"/>
    </location>
</feature>
<protein>
    <submittedName>
        <fullName evidence="7">Amino acid transporter ANT1 (Aromatic and neutral amino acid transporter 1)</fullName>
    </submittedName>
</protein>
<evidence type="ECO:0000259" key="6">
    <source>
        <dbReference type="Pfam" id="PF01490"/>
    </source>
</evidence>
<feature type="transmembrane region" description="Helical" evidence="5">
    <location>
        <begin position="120"/>
        <end position="140"/>
    </location>
</feature>
<gene>
    <name evidence="7" type="ORF">SCF082_LOCUS40697</name>
</gene>
<feature type="transmembrane region" description="Helical" evidence="5">
    <location>
        <begin position="315"/>
        <end position="336"/>
    </location>
</feature>
<keyword evidence="4 5" id="KW-0472">Membrane</keyword>
<feature type="transmembrane region" description="Helical" evidence="5">
    <location>
        <begin position="6"/>
        <end position="28"/>
    </location>
</feature>
<comment type="caution">
    <text evidence="7">The sequence shown here is derived from an EMBL/GenBank/DDBJ whole genome shotgun (WGS) entry which is preliminary data.</text>
</comment>
<dbReference type="Pfam" id="PF01490">
    <property type="entry name" value="Aa_trans"/>
    <property type="match status" value="1"/>
</dbReference>
<accession>A0ABP0QDD0</accession>
<feature type="transmembrane region" description="Helical" evidence="5">
    <location>
        <begin position="59"/>
        <end position="80"/>
    </location>
</feature>
<keyword evidence="8" id="KW-1185">Reference proteome</keyword>
<keyword evidence="2 5" id="KW-0812">Transmembrane</keyword>
<comment type="subcellular location">
    <subcellularLocation>
        <location evidence="1">Membrane</location>
        <topology evidence="1">Multi-pass membrane protein</topology>
    </subcellularLocation>
</comment>
<dbReference type="PANTHER" id="PTHR22950:SF349">
    <property type="entry name" value="AMINO ACID TRANSPORTER TRANSMEMBRANE DOMAIN-CONTAINING PROTEIN"/>
    <property type="match status" value="1"/>
</dbReference>
<evidence type="ECO:0000313" key="7">
    <source>
        <dbReference type="EMBL" id="CAK9085969.1"/>
    </source>
</evidence>
<dbReference type="Proteomes" id="UP001642464">
    <property type="component" value="Unassembled WGS sequence"/>
</dbReference>
<dbReference type="InterPro" id="IPR013057">
    <property type="entry name" value="AA_transpt_TM"/>
</dbReference>
<sequence>MIAMPFYLHSAGLGAGLLFFLLSMILAADAAVLTHRLRIMGPNTYVALMRKAVGPKGEILAVACVLLAGWGSAVAWIKFIGDNLARFLPFHLPSQGYIAIVMMPLFCCAWVDEITVLERFSYMGLLAGQLFVILLVILATPHWEEFPSYLAAQPFLRYKSFPVAMGLAVFCNEGLVVMSPEVSASMSHPETFAISVALAVTYFSVNYLLMSLCGDFLYSYVAHDAVAQEVTLSSAFTVTPTHQAMVLCYVLQLLLTFPSSLFVMFRNVEQLGAGSWCNSHFTHFRRSACGGRCWRVVLILSFSAVAMVLPRFGDFLAVFGALANSLCIYILPHWAFSKDASHGRKFTSWLVMLVFGLCCGGLAAVVSLQKLF</sequence>
<evidence type="ECO:0000256" key="2">
    <source>
        <dbReference type="ARBA" id="ARBA00022692"/>
    </source>
</evidence>
<feature type="transmembrane region" description="Helical" evidence="5">
    <location>
        <begin position="244"/>
        <end position="265"/>
    </location>
</feature>
<proteinExistence type="predicted"/>
<dbReference type="PANTHER" id="PTHR22950">
    <property type="entry name" value="AMINO ACID TRANSPORTER"/>
    <property type="match status" value="1"/>
</dbReference>
<evidence type="ECO:0000256" key="5">
    <source>
        <dbReference type="SAM" id="Phobius"/>
    </source>
</evidence>
<evidence type="ECO:0000256" key="4">
    <source>
        <dbReference type="ARBA" id="ARBA00023136"/>
    </source>
</evidence>